<dbReference type="EMBL" id="JBBKXY010000002">
    <property type="protein sequence ID" value="MFD3293190.1"/>
    <property type="molecule type" value="Genomic_DNA"/>
</dbReference>
<name>A0ABW6D554_9BACT</name>
<evidence type="ECO:0000313" key="2">
    <source>
        <dbReference type="Proteomes" id="UP001598112"/>
    </source>
</evidence>
<gene>
    <name evidence="1" type="ORF">SKC35_05790</name>
</gene>
<dbReference type="NCBIfam" id="TIGR03511">
    <property type="entry name" value="GldH_lipo"/>
    <property type="match status" value="1"/>
</dbReference>
<dbReference type="Proteomes" id="UP001598112">
    <property type="component" value="Unassembled WGS sequence"/>
</dbReference>
<comment type="caution">
    <text evidence="1">The sequence shown here is derived from an EMBL/GenBank/DDBJ whole genome shotgun (WGS) entry which is preliminary data.</text>
</comment>
<reference evidence="1 2" key="1">
    <citation type="submission" date="2024-03" db="EMBL/GenBank/DDBJ databases">
        <title>Aquirufa genome sequencing.</title>
        <authorList>
            <person name="Pitt A."/>
            <person name="Hahn M.W."/>
        </authorList>
    </citation>
    <scope>NUCLEOTIDE SEQUENCE [LARGE SCALE GENOMIC DNA]</scope>
    <source>
        <strain evidence="1 2">KTFRIE-69F</strain>
    </source>
</reference>
<accession>A0ABW6D554</accession>
<proteinExistence type="predicted"/>
<organism evidence="1 2">
    <name type="scientific">Aquirufa originis</name>
    <dbReference type="NCBI Taxonomy" id="3096514"/>
    <lineage>
        <taxon>Bacteria</taxon>
        <taxon>Pseudomonadati</taxon>
        <taxon>Bacteroidota</taxon>
        <taxon>Cytophagia</taxon>
        <taxon>Cytophagales</taxon>
        <taxon>Flectobacillaceae</taxon>
        <taxon>Aquirufa</taxon>
    </lineage>
</organism>
<evidence type="ECO:0000313" key="1">
    <source>
        <dbReference type="EMBL" id="MFD3293190.1"/>
    </source>
</evidence>
<dbReference type="InterPro" id="IPR020018">
    <property type="entry name" value="Motility-assoc_lipoprot_GldH"/>
</dbReference>
<dbReference type="Pfam" id="PF14109">
    <property type="entry name" value="GldH_lipo"/>
    <property type="match status" value="1"/>
</dbReference>
<dbReference type="RefSeq" id="WP_377978475.1">
    <property type="nucleotide sequence ID" value="NZ_JBBKXY010000002.1"/>
</dbReference>
<sequence>MVQRLPLKLSLGLIFLFELLFFACSDSNVVLDETTNFEKSGWFQKQPIRFNVEISDSTSSYATYVVVRQNNAYPFYNLYFSPSILDAKGTTIQKGLAEAILYDPTTGKPKGAGFGDIYEKKFLIYSALKFPKPGKYQIQVAQSMRVDTLAGMVSFGLRLEKNERTK</sequence>
<keyword evidence="2" id="KW-1185">Reference proteome</keyword>
<protein>
    <submittedName>
        <fullName evidence="1">Gliding motility lipoprotein GldH</fullName>
    </submittedName>
</protein>
<keyword evidence="1" id="KW-0449">Lipoprotein</keyword>